<evidence type="ECO:0000313" key="2">
    <source>
        <dbReference type="Proteomes" id="UP000011173"/>
    </source>
</evidence>
<evidence type="ECO:0000313" key="1">
    <source>
        <dbReference type="EMBL" id="AGC78498.1"/>
    </source>
</evidence>
<proteinExistence type="predicted"/>
<dbReference type="Proteomes" id="UP000011173">
    <property type="component" value="Chromosome"/>
</dbReference>
<dbReference type="KEGG" id="ndo:DDD_3371"/>
<dbReference type="EMBL" id="CP001397">
    <property type="protein sequence ID" value="AGC78498.1"/>
    <property type="molecule type" value="Genomic_DNA"/>
</dbReference>
<reference evidence="1 2" key="1">
    <citation type="journal article" date="2013" name="Genome Biol. Evol.">
        <title>Genomic makeup of the marine flavobacterium Nonlabens (Donghaeana) dokdonensis DSW-6 and identification of a novel class of rhodopsins.</title>
        <authorList>
            <person name="Kwon S.K."/>
            <person name="Kim B.K."/>
            <person name="Song J.Y."/>
            <person name="Kwak M.J."/>
            <person name="Lee C.H."/>
            <person name="Yoon J.H."/>
            <person name="Oh T.K."/>
            <person name="Kim J.F."/>
        </authorList>
    </citation>
    <scope>NUCLEOTIDE SEQUENCE [LARGE SCALE GENOMIC DNA]</scope>
    <source>
        <strain evidence="2">DSM 17205 / KCTC 12402 / DSW-6</strain>
    </source>
</reference>
<accession>L7WHM9</accession>
<name>L7WHM9_NONDD</name>
<protein>
    <submittedName>
        <fullName evidence="1">Uncharacterized protein</fullName>
    </submittedName>
</protein>
<organism evidence="1 2">
    <name type="scientific">Nonlabens dokdonensis (strain DSM 17205 / KCTC 12402 / DSW-6)</name>
    <name type="common">Donghaeana dokdonensis</name>
    <dbReference type="NCBI Taxonomy" id="592029"/>
    <lineage>
        <taxon>Bacteria</taxon>
        <taxon>Pseudomonadati</taxon>
        <taxon>Bacteroidota</taxon>
        <taxon>Flavobacteriia</taxon>
        <taxon>Flavobacteriales</taxon>
        <taxon>Flavobacteriaceae</taxon>
        <taxon>Nonlabens</taxon>
    </lineage>
</organism>
<gene>
    <name evidence="1" type="ordered locus">DDD_3371</name>
</gene>
<dbReference type="HOGENOM" id="CLU_3293249_0_0_10"/>
<sequence length="40" mass="4764">MWQDTWSCAKIMLQHFGFPLIELQKCEIETQFMLGNLKGF</sequence>
<dbReference type="AlphaFoldDB" id="L7WHM9"/>